<sequence>MSSLIGYSLLRRLSVVPKELSAVILPVRNYRNRFIRPALYDFNQRQEKINKSKKLLNESEYSRRALFSDWNYDVELFALGARLRESFNFELVREALRDPTFYLVSMKEKIDLSLKDSEASNTRLVELGREVISASLNDFLTKTFPKVPSDGIIAFQEYLMSPYVLASKALHIGLKDLVVSQEYPPSKNTLSNAFCALIGAHSESGNNRRQSYQLVVDLVATQIIGMDLHDVWKIQNPMDYLSKILAENNMKEPEPRLQWASGKNTLLASYHVGIYSNQSLIGECTGESIETARDMAALDTLRRMFDTDLSKRDIFFHSNHVEPSSLES</sequence>
<evidence type="ECO:0000256" key="1">
    <source>
        <dbReference type="ARBA" id="ARBA00004173"/>
    </source>
</evidence>
<dbReference type="GO" id="GO:0005840">
    <property type="term" value="C:ribosome"/>
    <property type="evidence" value="ECO:0007669"/>
    <property type="project" value="UniProtKB-KW"/>
</dbReference>
<protein>
    <recommendedName>
        <fullName evidence="7">Large ribosomal subunit protein mL44</fullName>
    </recommendedName>
</protein>
<dbReference type="EMBL" id="HACA01016743">
    <property type="protein sequence ID" value="CDW34104.1"/>
    <property type="molecule type" value="Transcribed_RNA"/>
</dbReference>
<evidence type="ECO:0000259" key="8">
    <source>
        <dbReference type="Pfam" id="PF22892"/>
    </source>
</evidence>
<comment type="similarity">
    <text evidence="6">Belongs to the ribonuclease III family. Mitochondrion-specific ribosomal protein mL44 subfamily.</text>
</comment>
<dbReference type="InterPro" id="IPR044444">
    <property type="entry name" value="Ribosomal_mL44_DSRM_metazoa"/>
</dbReference>
<keyword evidence="4" id="KW-0496">Mitochondrion</keyword>
<keyword evidence="2" id="KW-0809">Transit peptide</keyword>
<accession>A0A0K2U758</accession>
<evidence type="ECO:0000256" key="6">
    <source>
        <dbReference type="ARBA" id="ARBA00024034"/>
    </source>
</evidence>
<evidence type="ECO:0000256" key="5">
    <source>
        <dbReference type="ARBA" id="ARBA00023274"/>
    </source>
</evidence>
<reference evidence="10" key="1">
    <citation type="submission" date="2014-05" db="EMBL/GenBank/DDBJ databases">
        <authorList>
            <person name="Chronopoulou M."/>
        </authorList>
    </citation>
    <scope>NUCLEOTIDE SEQUENCE</scope>
    <source>
        <tissue evidence="10">Whole organism</tissue>
    </source>
</reference>
<dbReference type="GO" id="GO:0005739">
    <property type="term" value="C:mitochondrion"/>
    <property type="evidence" value="ECO:0007669"/>
    <property type="project" value="UniProtKB-SubCell"/>
</dbReference>
<dbReference type="Pfam" id="PF22892">
    <property type="entry name" value="DSRM_MRPL44"/>
    <property type="match status" value="1"/>
</dbReference>
<evidence type="ECO:0000256" key="7">
    <source>
        <dbReference type="ARBA" id="ARBA00035187"/>
    </source>
</evidence>
<dbReference type="CDD" id="cd19874">
    <property type="entry name" value="DSRM_MRPL44"/>
    <property type="match status" value="1"/>
</dbReference>
<feature type="domain" description="Large ribosomal subunit protein mL44 dsRNA binding" evidence="8">
    <location>
        <begin position="232"/>
        <end position="320"/>
    </location>
</feature>
<evidence type="ECO:0000259" key="9">
    <source>
        <dbReference type="Pfam" id="PF22935"/>
    </source>
</evidence>
<comment type="subcellular location">
    <subcellularLocation>
        <location evidence="1">Mitochondrion</location>
    </subcellularLocation>
</comment>
<gene>
    <name evidence="10" type="primary">Dana\GF17708</name>
</gene>
<evidence type="ECO:0000256" key="4">
    <source>
        <dbReference type="ARBA" id="ARBA00023128"/>
    </source>
</evidence>
<name>A0A0K2U758_LEPSM</name>
<evidence type="ECO:0000313" key="10">
    <source>
        <dbReference type="EMBL" id="CDW34104.1"/>
    </source>
</evidence>
<dbReference type="SUPFAM" id="SSF69065">
    <property type="entry name" value="RNase III domain-like"/>
    <property type="match status" value="1"/>
</dbReference>
<dbReference type="Gene3D" id="3.30.160.20">
    <property type="match status" value="1"/>
</dbReference>
<dbReference type="AlphaFoldDB" id="A0A0K2U758"/>
<dbReference type="InterPro" id="IPR055189">
    <property type="entry name" value="RM44_endonuclase"/>
</dbReference>
<evidence type="ECO:0000256" key="3">
    <source>
        <dbReference type="ARBA" id="ARBA00022980"/>
    </source>
</evidence>
<feature type="domain" description="Large ribosomal subunit protein mL44 endonuclease" evidence="9">
    <location>
        <begin position="71"/>
        <end position="200"/>
    </location>
</feature>
<dbReference type="OrthoDB" id="444135at2759"/>
<dbReference type="Pfam" id="PF22935">
    <property type="entry name" value="RM44_endonuclase"/>
    <property type="match status" value="1"/>
</dbReference>
<dbReference type="GO" id="GO:0006396">
    <property type="term" value="P:RNA processing"/>
    <property type="evidence" value="ECO:0007669"/>
    <property type="project" value="InterPro"/>
</dbReference>
<proteinExistence type="inferred from homology"/>
<evidence type="ECO:0000256" key="2">
    <source>
        <dbReference type="ARBA" id="ARBA00022946"/>
    </source>
</evidence>
<dbReference type="GO" id="GO:0004525">
    <property type="term" value="F:ribonuclease III activity"/>
    <property type="evidence" value="ECO:0007669"/>
    <property type="project" value="InterPro"/>
</dbReference>
<keyword evidence="5" id="KW-0687">Ribonucleoprotein</keyword>
<dbReference type="FunFam" id="3.30.160.20:FF:000037">
    <property type="entry name" value="39S ribosomal protein L44, mitochondrial"/>
    <property type="match status" value="1"/>
</dbReference>
<organism evidence="10">
    <name type="scientific">Lepeophtheirus salmonis</name>
    <name type="common">Salmon louse</name>
    <name type="synonym">Caligus salmonis</name>
    <dbReference type="NCBI Taxonomy" id="72036"/>
    <lineage>
        <taxon>Eukaryota</taxon>
        <taxon>Metazoa</taxon>
        <taxon>Ecdysozoa</taxon>
        <taxon>Arthropoda</taxon>
        <taxon>Crustacea</taxon>
        <taxon>Multicrustacea</taxon>
        <taxon>Hexanauplia</taxon>
        <taxon>Copepoda</taxon>
        <taxon>Siphonostomatoida</taxon>
        <taxon>Caligidae</taxon>
        <taxon>Lepeophtheirus</taxon>
    </lineage>
</organism>
<keyword evidence="3" id="KW-0689">Ribosomal protein</keyword>
<dbReference type="InterPro" id="IPR036389">
    <property type="entry name" value="RNase_III_sf"/>
</dbReference>
<dbReference type="GO" id="GO:0003725">
    <property type="term" value="F:double-stranded RNA binding"/>
    <property type="evidence" value="ECO:0007669"/>
    <property type="project" value="InterPro"/>
</dbReference>
<dbReference type="Gene3D" id="1.10.1520.10">
    <property type="entry name" value="Ribonuclease III domain"/>
    <property type="match status" value="1"/>
</dbReference>
<dbReference type="GO" id="GO:1990904">
    <property type="term" value="C:ribonucleoprotein complex"/>
    <property type="evidence" value="ECO:0007669"/>
    <property type="project" value="UniProtKB-KW"/>
</dbReference>